<dbReference type="RefSeq" id="WP_311662754.1">
    <property type="nucleotide sequence ID" value="NZ_JAVRHT010000012.1"/>
</dbReference>
<reference evidence="2 3" key="1">
    <citation type="submission" date="2023-09" db="EMBL/GenBank/DDBJ databases">
        <authorList>
            <person name="Rey-Velasco X."/>
        </authorList>
    </citation>
    <scope>NUCLEOTIDE SEQUENCE [LARGE SCALE GENOMIC DNA]</scope>
    <source>
        <strain evidence="2 3">F394</strain>
    </source>
</reference>
<accession>A0ABU3BQ39</accession>
<protein>
    <submittedName>
        <fullName evidence="2">Uncharacterized protein</fullName>
    </submittedName>
</protein>
<organism evidence="2 3">
    <name type="scientific">Rubrivirga litoralis</name>
    <dbReference type="NCBI Taxonomy" id="3075598"/>
    <lineage>
        <taxon>Bacteria</taxon>
        <taxon>Pseudomonadati</taxon>
        <taxon>Rhodothermota</taxon>
        <taxon>Rhodothermia</taxon>
        <taxon>Rhodothermales</taxon>
        <taxon>Rubricoccaceae</taxon>
        <taxon>Rubrivirga</taxon>
    </lineage>
</organism>
<sequence length="526" mass="54754">MRYLPLVLCAFSLGACGGAEPVVEEGVIRQVTVVEVEYAEAPTASAGRATYAPGDTVRVTVENRTRDAARYAPGGGRIERRVGGEWRTWAPVCPRPGVPVAPGETVGACLDAAPLLLREVGWQERYRFRVPPAAPSGTYRYAVTVTRSDRYPESPSGLPTRRETVATAPFEVVGDVGAVAGFAVPRYRSGHGGRDARVSGSLVADGPCLRLAGGDVLWTVVWPTGTTDASAPGRRAVRLPGGHLLGEGDLLVGGGSYDERGAAGYLPSLEEPVPTACDGPAVLMGEVEDAGLVVPRFTPDPGRFYPETFIGGRIVRDGPCLRLDASPPFTYVVVWPPGTTASADGARLADGRVVREGDFVTGGGGFGGDGGLVAFRSDYEVQVPAGCPGPSAVLVPVDEVRPGDGATDYGGLYFPQRTVPGPSASARLEGRLVQHGPCLYVEAAGWDETYLVVWAAGFMPEGRAEGGGPLRVRDVRDGRAADVGGPVVLGGREAGRDEGDLRSPLPAACPGPAWTAGEFGEPVVGE</sequence>
<dbReference type="EMBL" id="JAVRHT010000012">
    <property type="protein sequence ID" value="MDT0631411.1"/>
    <property type="molecule type" value="Genomic_DNA"/>
</dbReference>
<evidence type="ECO:0000313" key="2">
    <source>
        <dbReference type="EMBL" id="MDT0631411.1"/>
    </source>
</evidence>
<dbReference type="Proteomes" id="UP001267426">
    <property type="component" value="Unassembled WGS sequence"/>
</dbReference>
<name>A0ABU3BQ39_9BACT</name>
<dbReference type="PROSITE" id="PS51257">
    <property type="entry name" value="PROKAR_LIPOPROTEIN"/>
    <property type="match status" value="1"/>
</dbReference>
<evidence type="ECO:0000313" key="3">
    <source>
        <dbReference type="Proteomes" id="UP001267426"/>
    </source>
</evidence>
<evidence type="ECO:0000256" key="1">
    <source>
        <dbReference type="SAM" id="MobiDB-lite"/>
    </source>
</evidence>
<comment type="caution">
    <text evidence="2">The sequence shown here is derived from an EMBL/GenBank/DDBJ whole genome shotgun (WGS) entry which is preliminary data.</text>
</comment>
<proteinExistence type="predicted"/>
<gene>
    <name evidence="2" type="ORF">RM540_06570</name>
</gene>
<keyword evidence="3" id="KW-1185">Reference proteome</keyword>
<feature type="region of interest" description="Disordered" evidence="1">
    <location>
        <begin position="483"/>
        <end position="505"/>
    </location>
</feature>